<keyword evidence="3" id="KW-1185">Reference proteome</keyword>
<gene>
    <name evidence="2" type="ORF">P7079_06285</name>
</gene>
<evidence type="ECO:0000313" key="3">
    <source>
        <dbReference type="Proteomes" id="UP001215216"/>
    </source>
</evidence>
<dbReference type="Pfam" id="PF00462">
    <property type="entry name" value="Glutaredoxin"/>
    <property type="match status" value="1"/>
</dbReference>
<evidence type="ECO:0000313" key="2">
    <source>
        <dbReference type="EMBL" id="WFM83002.1"/>
    </source>
</evidence>
<dbReference type="PANTHER" id="PTHR34386:SF1">
    <property type="entry name" value="GLUTAREDOXIN-LIKE PROTEIN NRDH"/>
    <property type="match status" value="1"/>
</dbReference>
<dbReference type="NCBIfam" id="TIGR02200">
    <property type="entry name" value="GlrX_actino"/>
    <property type="match status" value="1"/>
</dbReference>
<accession>A0ABY8FWV3</accession>
<feature type="domain" description="Glutaredoxin" evidence="1">
    <location>
        <begin position="5"/>
        <end position="58"/>
    </location>
</feature>
<dbReference type="SUPFAM" id="SSF52833">
    <property type="entry name" value="Thioredoxin-like"/>
    <property type="match status" value="1"/>
</dbReference>
<dbReference type="Gene3D" id="3.40.30.10">
    <property type="entry name" value="Glutaredoxin"/>
    <property type="match status" value="1"/>
</dbReference>
<dbReference type="InterPro" id="IPR036249">
    <property type="entry name" value="Thioredoxin-like_sf"/>
</dbReference>
<dbReference type="Proteomes" id="UP001215216">
    <property type="component" value="Chromosome"/>
</dbReference>
<dbReference type="InterPro" id="IPR002109">
    <property type="entry name" value="Glutaredoxin"/>
</dbReference>
<organism evidence="2 3">
    <name type="scientific">Arcanobacterium canis</name>
    <dbReference type="NCBI Taxonomy" id="999183"/>
    <lineage>
        <taxon>Bacteria</taxon>
        <taxon>Bacillati</taxon>
        <taxon>Actinomycetota</taxon>
        <taxon>Actinomycetes</taxon>
        <taxon>Actinomycetales</taxon>
        <taxon>Actinomycetaceae</taxon>
        <taxon>Arcanobacterium</taxon>
    </lineage>
</organism>
<dbReference type="InterPro" id="IPR017937">
    <property type="entry name" value="Thioredoxin_CS"/>
</dbReference>
<dbReference type="PROSITE" id="PS51354">
    <property type="entry name" value="GLUTAREDOXIN_2"/>
    <property type="match status" value="1"/>
</dbReference>
<dbReference type="PANTHER" id="PTHR34386">
    <property type="entry name" value="GLUTAREDOXIN"/>
    <property type="match status" value="1"/>
</dbReference>
<dbReference type="RefSeq" id="WP_278012428.1">
    <property type="nucleotide sequence ID" value="NZ_CP121208.1"/>
</dbReference>
<dbReference type="EMBL" id="CP121208">
    <property type="protein sequence ID" value="WFM83002.1"/>
    <property type="molecule type" value="Genomic_DNA"/>
</dbReference>
<evidence type="ECO:0000259" key="1">
    <source>
        <dbReference type="Pfam" id="PF00462"/>
    </source>
</evidence>
<dbReference type="InterPro" id="IPR051548">
    <property type="entry name" value="Grx-like_ET"/>
</dbReference>
<dbReference type="InterPro" id="IPR011915">
    <property type="entry name" value="GlrX_actino"/>
</dbReference>
<dbReference type="PROSITE" id="PS00194">
    <property type="entry name" value="THIOREDOXIN_1"/>
    <property type="match status" value="1"/>
</dbReference>
<reference evidence="2 3" key="1">
    <citation type="submission" date="2023-03" db="EMBL/GenBank/DDBJ databases">
        <title>Complete genome of Arcanobacterium canis strain DSM 25104 isolated in 2010 from a canine otitis externa in Germany.</title>
        <authorList>
            <person name="Borowiak M."/>
            <person name="Kreitlow A."/>
            <person name="Malorny B."/>
            <person name="Laemmler C."/>
            <person name="Prenger-Berninghoff E."/>
            <person name="Ploetz M."/>
            <person name="Abdulmawjood A."/>
        </authorList>
    </citation>
    <scope>NUCLEOTIDE SEQUENCE [LARGE SCALE GENOMIC DNA]</scope>
    <source>
        <strain evidence="2 3">DSM 25104</strain>
    </source>
</reference>
<sequence>MKNKVTMYTTSWCGYCKNLKKQLGAKGIEFTEIDIENEPEAAQIVAAVNEGNHVVPTVQFWDGTTMTNPSANEVEEKLAHT</sequence>
<proteinExistence type="predicted"/>
<dbReference type="CDD" id="cd02976">
    <property type="entry name" value="NrdH"/>
    <property type="match status" value="1"/>
</dbReference>
<name>A0ABY8FWV3_9ACTO</name>
<protein>
    <submittedName>
        <fullName evidence="2">Mycoredoxin</fullName>
    </submittedName>
</protein>